<organism evidence="5 6">
    <name type="scientific">Jeotgalibaca arthritidis</name>
    <dbReference type="NCBI Taxonomy" id="1868794"/>
    <lineage>
        <taxon>Bacteria</taxon>
        <taxon>Bacillati</taxon>
        <taxon>Bacillota</taxon>
        <taxon>Bacilli</taxon>
        <taxon>Lactobacillales</taxon>
        <taxon>Carnobacteriaceae</taxon>
        <taxon>Jeotgalibaca</taxon>
    </lineage>
</organism>
<dbReference type="InterPro" id="IPR020449">
    <property type="entry name" value="Tscrpt_reg_AraC-type_HTH"/>
</dbReference>
<keyword evidence="6" id="KW-1185">Reference proteome</keyword>
<evidence type="ECO:0000256" key="2">
    <source>
        <dbReference type="ARBA" id="ARBA00023125"/>
    </source>
</evidence>
<name>A0A6G7K8J4_9LACT</name>
<dbReference type="EMBL" id="CP049740">
    <property type="protein sequence ID" value="QII81576.1"/>
    <property type="molecule type" value="Genomic_DNA"/>
</dbReference>
<dbReference type="GO" id="GO:0043565">
    <property type="term" value="F:sequence-specific DNA binding"/>
    <property type="evidence" value="ECO:0007669"/>
    <property type="project" value="InterPro"/>
</dbReference>
<dbReference type="InterPro" id="IPR003313">
    <property type="entry name" value="AraC-bd"/>
</dbReference>
<dbReference type="SMART" id="SM00342">
    <property type="entry name" value="HTH_ARAC"/>
    <property type="match status" value="1"/>
</dbReference>
<dbReference type="Gene3D" id="1.10.10.60">
    <property type="entry name" value="Homeodomain-like"/>
    <property type="match status" value="2"/>
</dbReference>
<protein>
    <submittedName>
        <fullName evidence="5">AraC family transcriptional regulator</fullName>
    </submittedName>
</protein>
<proteinExistence type="predicted"/>
<dbReference type="Gene3D" id="2.60.120.10">
    <property type="entry name" value="Jelly Rolls"/>
    <property type="match status" value="1"/>
</dbReference>
<dbReference type="Proteomes" id="UP000501451">
    <property type="component" value="Chromosome"/>
</dbReference>
<dbReference type="Pfam" id="PF12833">
    <property type="entry name" value="HTH_18"/>
    <property type="match status" value="1"/>
</dbReference>
<dbReference type="SUPFAM" id="SSF51215">
    <property type="entry name" value="Regulatory protein AraC"/>
    <property type="match status" value="1"/>
</dbReference>
<dbReference type="InterPro" id="IPR009057">
    <property type="entry name" value="Homeodomain-like_sf"/>
</dbReference>
<dbReference type="PROSITE" id="PS01124">
    <property type="entry name" value="HTH_ARAC_FAMILY_2"/>
    <property type="match status" value="1"/>
</dbReference>
<accession>A0A6G7K8J4</accession>
<dbReference type="InterPro" id="IPR037923">
    <property type="entry name" value="HTH-like"/>
</dbReference>
<keyword evidence="3" id="KW-0804">Transcription</keyword>
<gene>
    <name evidence="5" type="ORF">G7057_03180</name>
</gene>
<evidence type="ECO:0000256" key="1">
    <source>
        <dbReference type="ARBA" id="ARBA00023015"/>
    </source>
</evidence>
<dbReference type="Pfam" id="PF02311">
    <property type="entry name" value="AraC_binding"/>
    <property type="match status" value="1"/>
</dbReference>
<feature type="domain" description="HTH araC/xylS-type" evidence="4">
    <location>
        <begin position="213"/>
        <end position="312"/>
    </location>
</feature>
<evidence type="ECO:0000313" key="6">
    <source>
        <dbReference type="Proteomes" id="UP000501451"/>
    </source>
</evidence>
<dbReference type="InterPro" id="IPR014710">
    <property type="entry name" value="RmlC-like_jellyroll"/>
</dbReference>
<dbReference type="InterPro" id="IPR018060">
    <property type="entry name" value="HTH_AraC"/>
</dbReference>
<dbReference type="KEGG" id="jar:G7057_03180"/>
<reference evidence="5 6" key="1">
    <citation type="journal article" date="2017" name="Int. J. Syst. Evol. Microbiol.">
        <title>Jeotgalibaca porci sp. nov. and Jeotgalibaca arthritidis sp. nov., isolated from pigs, and emended description of the genus Jeotgalibaca.</title>
        <authorList>
            <person name="Zamora L."/>
            <person name="Perez-Sancho M."/>
            <person name="Dominguez L."/>
            <person name="Fernandez-Garayzabal J.F."/>
            <person name="Vela A.I."/>
        </authorList>
    </citation>
    <scope>NUCLEOTIDE SEQUENCE [LARGE SCALE GENOMIC DNA]</scope>
    <source>
        <strain evidence="5 6">CECT 9157</strain>
    </source>
</reference>
<evidence type="ECO:0000313" key="5">
    <source>
        <dbReference type="EMBL" id="QII81576.1"/>
    </source>
</evidence>
<dbReference type="PANTHER" id="PTHR43280:SF2">
    <property type="entry name" value="HTH-TYPE TRANSCRIPTIONAL REGULATOR EXSA"/>
    <property type="match status" value="1"/>
</dbReference>
<evidence type="ECO:0000259" key="4">
    <source>
        <dbReference type="PROSITE" id="PS01124"/>
    </source>
</evidence>
<dbReference type="AlphaFoldDB" id="A0A6G7K8J4"/>
<dbReference type="PANTHER" id="PTHR43280">
    <property type="entry name" value="ARAC-FAMILY TRANSCRIPTIONAL REGULATOR"/>
    <property type="match status" value="1"/>
</dbReference>
<dbReference type="SUPFAM" id="SSF46689">
    <property type="entry name" value="Homeodomain-like"/>
    <property type="match status" value="2"/>
</dbReference>
<dbReference type="RefSeq" id="WP_166161273.1">
    <property type="nucleotide sequence ID" value="NZ_CP049740.1"/>
</dbReference>
<keyword evidence="1" id="KW-0805">Transcription regulation</keyword>
<evidence type="ECO:0000256" key="3">
    <source>
        <dbReference type="ARBA" id="ARBA00023163"/>
    </source>
</evidence>
<sequence>MDNLISAVRLLGPRDNSEEARMNREMFDSFRVIKRGTTDSHEPEYEADYIDFHTHDYYEFVLLHGGQCRFLVGDTFHDLKPRTLLMFDGNMIHKAYPYGDINSYERSLLHFRKDWLKPLLNGLEIEGLLDTFEINKNGFAMQLGMKEEAVVENFIAQIDAIWCNYSKELTDLEDVQLRLLTTQFLIYLNQLEMPHTHEGTENRQLSEKEQLVEKISTYLFANYQEEITIEDIAYEIGLTRSYMSHLFKEITGYTIMNYLMSYRLSQARRLLVQEPKQSIKHIANSCGFMSEAHFSRFFKQKIGMTPSHYRKNNQLEDE</sequence>
<dbReference type="GO" id="GO:0003700">
    <property type="term" value="F:DNA-binding transcription factor activity"/>
    <property type="evidence" value="ECO:0007669"/>
    <property type="project" value="InterPro"/>
</dbReference>
<dbReference type="PRINTS" id="PR00032">
    <property type="entry name" value="HTHARAC"/>
</dbReference>
<keyword evidence="2" id="KW-0238">DNA-binding</keyword>